<name>A0A6B0US86_IXORI</name>
<evidence type="ECO:0000256" key="1">
    <source>
        <dbReference type="SAM" id="MobiDB-lite"/>
    </source>
</evidence>
<feature type="region of interest" description="Disordered" evidence="1">
    <location>
        <begin position="40"/>
        <end position="134"/>
    </location>
</feature>
<reference evidence="2" key="1">
    <citation type="submission" date="2019-12" db="EMBL/GenBank/DDBJ databases">
        <title>An insight into the sialome of adult female Ixodes ricinus ticks feeding for 6 days.</title>
        <authorList>
            <person name="Perner J."/>
            <person name="Ribeiro J.M.C."/>
        </authorList>
    </citation>
    <scope>NUCLEOTIDE SEQUENCE</scope>
    <source>
        <strain evidence="2">Semi-engorged</strain>
        <tissue evidence="2">Salivary glands</tissue>
    </source>
</reference>
<feature type="compositionally biased region" description="Basic and acidic residues" evidence="1">
    <location>
        <begin position="72"/>
        <end position="91"/>
    </location>
</feature>
<proteinExistence type="predicted"/>
<feature type="compositionally biased region" description="Polar residues" evidence="1">
    <location>
        <begin position="92"/>
        <end position="105"/>
    </location>
</feature>
<accession>A0A6B0US86</accession>
<dbReference type="EMBL" id="GIFC01010469">
    <property type="protein sequence ID" value="MXU92552.1"/>
    <property type="molecule type" value="Transcribed_RNA"/>
</dbReference>
<feature type="compositionally biased region" description="Basic residues" evidence="1">
    <location>
        <begin position="42"/>
        <end position="53"/>
    </location>
</feature>
<evidence type="ECO:0000313" key="2">
    <source>
        <dbReference type="EMBL" id="MXU92552.1"/>
    </source>
</evidence>
<sequence>MTLCSGLTVWIPVSTLGSSVSLSPSRTLFESSVPSFSCLRGDKRKRKKKKLAQRTRAAGLPTSHGALRRDRHPTLDPRVRRWTVRGKDSQWRHSLQTAAEGTTESIDLRADVNRDVNGPYGGERKKSMPDSPLA</sequence>
<dbReference type="AlphaFoldDB" id="A0A6B0US86"/>
<protein>
    <submittedName>
        <fullName evidence="2">Uncharacterized protein</fullName>
    </submittedName>
</protein>
<organism evidence="2">
    <name type="scientific">Ixodes ricinus</name>
    <name type="common">Common tick</name>
    <name type="synonym">Acarus ricinus</name>
    <dbReference type="NCBI Taxonomy" id="34613"/>
    <lineage>
        <taxon>Eukaryota</taxon>
        <taxon>Metazoa</taxon>
        <taxon>Ecdysozoa</taxon>
        <taxon>Arthropoda</taxon>
        <taxon>Chelicerata</taxon>
        <taxon>Arachnida</taxon>
        <taxon>Acari</taxon>
        <taxon>Parasitiformes</taxon>
        <taxon>Ixodida</taxon>
        <taxon>Ixodoidea</taxon>
        <taxon>Ixodidae</taxon>
        <taxon>Ixodinae</taxon>
        <taxon>Ixodes</taxon>
    </lineage>
</organism>